<feature type="region of interest" description="Disordered" evidence="1">
    <location>
        <begin position="1"/>
        <end position="136"/>
    </location>
</feature>
<protein>
    <submittedName>
        <fullName evidence="2">Uncharacterized protein</fullName>
    </submittedName>
</protein>
<proteinExistence type="predicted"/>
<reference evidence="2" key="1">
    <citation type="submission" date="2014-09" db="EMBL/GenBank/DDBJ databases">
        <authorList>
            <person name="Magalhaes I.L.F."/>
            <person name="Oliveira U."/>
            <person name="Santos F.R."/>
            <person name="Vidigal T.H.D.A."/>
            <person name="Brescovit A.D."/>
            <person name="Santos A.J."/>
        </authorList>
    </citation>
    <scope>NUCLEOTIDE SEQUENCE</scope>
    <source>
        <tissue evidence="2">Shoot tissue taken approximately 20 cm above the soil surface</tissue>
    </source>
</reference>
<sequence>MRIGGGHGGTAHALPWSASRPTVAGPDSPPRAVGVAKAAASRTMDRLQPRRRARGRRSHPAAALGPPQSPRSSPVGFSPQPRAQRHSSSRDPARANSPWPRTPVAAATWRRRRQRTHTDAASNETRQTRRGATDAKYFNRKHADTRTHAAPQSQWPNLRTIEKVVPCANHRWTTHETTFHQSSNHRKIEILWW</sequence>
<evidence type="ECO:0000256" key="1">
    <source>
        <dbReference type="SAM" id="MobiDB-lite"/>
    </source>
</evidence>
<name>A0A0A9G8E7_ARUDO</name>
<reference evidence="2" key="2">
    <citation type="journal article" date="2015" name="Data Brief">
        <title>Shoot transcriptome of the giant reed, Arundo donax.</title>
        <authorList>
            <person name="Barrero R.A."/>
            <person name="Guerrero F.D."/>
            <person name="Moolhuijzen P."/>
            <person name="Goolsby J.A."/>
            <person name="Tidwell J."/>
            <person name="Bellgard S.E."/>
            <person name="Bellgard M.I."/>
        </authorList>
    </citation>
    <scope>NUCLEOTIDE SEQUENCE</scope>
    <source>
        <tissue evidence="2">Shoot tissue taken approximately 20 cm above the soil surface</tissue>
    </source>
</reference>
<accession>A0A0A9G8E7</accession>
<dbReference type="EMBL" id="GBRH01176546">
    <property type="protein sequence ID" value="JAE21350.1"/>
    <property type="molecule type" value="Transcribed_RNA"/>
</dbReference>
<feature type="compositionally biased region" description="Basic residues" evidence="1">
    <location>
        <begin position="49"/>
        <end position="59"/>
    </location>
</feature>
<dbReference type="AlphaFoldDB" id="A0A0A9G8E7"/>
<evidence type="ECO:0000313" key="2">
    <source>
        <dbReference type="EMBL" id="JAE21350.1"/>
    </source>
</evidence>
<organism evidence="2">
    <name type="scientific">Arundo donax</name>
    <name type="common">Giant reed</name>
    <name type="synonym">Donax arundinaceus</name>
    <dbReference type="NCBI Taxonomy" id="35708"/>
    <lineage>
        <taxon>Eukaryota</taxon>
        <taxon>Viridiplantae</taxon>
        <taxon>Streptophyta</taxon>
        <taxon>Embryophyta</taxon>
        <taxon>Tracheophyta</taxon>
        <taxon>Spermatophyta</taxon>
        <taxon>Magnoliopsida</taxon>
        <taxon>Liliopsida</taxon>
        <taxon>Poales</taxon>
        <taxon>Poaceae</taxon>
        <taxon>PACMAD clade</taxon>
        <taxon>Arundinoideae</taxon>
        <taxon>Arundineae</taxon>
        <taxon>Arundo</taxon>
    </lineage>
</organism>